<feature type="compositionally biased region" description="Polar residues" evidence="1">
    <location>
        <begin position="142"/>
        <end position="154"/>
    </location>
</feature>
<feature type="compositionally biased region" description="Polar residues" evidence="1">
    <location>
        <begin position="634"/>
        <end position="646"/>
    </location>
</feature>
<accession>A0ABQ9I595</accession>
<feature type="region of interest" description="Disordered" evidence="1">
    <location>
        <begin position="578"/>
        <end position="687"/>
    </location>
</feature>
<organism evidence="2 3">
    <name type="scientific">Dryococelus australis</name>
    <dbReference type="NCBI Taxonomy" id="614101"/>
    <lineage>
        <taxon>Eukaryota</taxon>
        <taxon>Metazoa</taxon>
        <taxon>Ecdysozoa</taxon>
        <taxon>Arthropoda</taxon>
        <taxon>Hexapoda</taxon>
        <taxon>Insecta</taxon>
        <taxon>Pterygota</taxon>
        <taxon>Neoptera</taxon>
        <taxon>Polyneoptera</taxon>
        <taxon>Phasmatodea</taxon>
        <taxon>Verophasmatodea</taxon>
        <taxon>Anareolatae</taxon>
        <taxon>Phasmatidae</taxon>
        <taxon>Eurycanthinae</taxon>
        <taxon>Dryococelus</taxon>
    </lineage>
</organism>
<evidence type="ECO:0000256" key="1">
    <source>
        <dbReference type="SAM" id="MobiDB-lite"/>
    </source>
</evidence>
<keyword evidence="3" id="KW-1185">Reference proteome</keyword>
<evidence type="ECO:0000313" key="2">
    <source>
        <dbReference type="EMBL" id="KAJ8891822.1"/>
    </source>
</evidence>
<protein>
    <submittedName>
        <fullName evidence="2">Uncharacterized protein</fullName>
    </submittedName>
</protein>
<evidence type="ECO:0000313" key="3">
    <source>
        <dbReference type="Proteomes" id="UP001159363"/>
    </source>
</evidence>
<name>A0ABQ9I595_9NEOP</name>
<gene>
    <name evidence="2" type="ORF">PR048_004376</name>
</gene>
<feature type="region of interest" description="Disordered" evidence="1">
    <location>
        <begin position="142"/>
        <end position="169"/>
    </location>
</feature>
<comment type="caution">
    <text evidence="2">The sequence shown here is derived from an EMBL/GenBank/DDBJ whole genome shotgun (WGS) entry which is preliminary data.</text>
</comment>
<dbReference type="Proteomes" id="UP001159363">
    <property type="component" value="Chromosome 2"/>
</dbReference>
<proteinExistence type="predicted"/>
<reference evidence="2 3" key="1">
    <citation type="submission" date="2023-02" db="EMBL/GenBank/DDBJ databases">
        <title>LHISI_Scaffold_Assembly.</title>
        <authorList>
            <person name="Stuart O.P."/>
            <person name="Cleave R."/>
            <person name="Magrath M.J.L."/>
            <person name="Mikheyev A.S."/>
        </authorList>
    </citation>
    <scope>NUCLEOTIDE SEQUENCE [LARGE SCALE GENOMIC DNA]</scope>
    <source>
        <strain evidence="2">Daus_M_001</strain>
        <tissue evidence="2">Leg muscle</tissue>
    </source>
</reference>
<sequence length="1315" mass="145964">MRTAIMQGPVRECPSGTEALANVGRKRDMLYQHSSTRIDCGLAAYRQRDGGCAQESLHYGRAGAMRLLVAIEEEKGKTADLWKRATANEKQHCLEHRKIDICYLRWETCSSEPHRTRVMYADSNAVIFASFATKARRLTSATSSGRLSEGSNPTCKAASARSKRTATQRQRNLHKESQWRFVRETLPILGYCVVRYAVPEADFEDRGHSWEWLIIVEWHTHCNDSEPIYIPYAYKICPSLFEKLSSGRSEKWSPGTTVALTLYANRIHYPAGSPDFRKWESCRTMPLVGGISPGSPVSPAPSFRHRSILTLLTLIGSQDRAVKSHPNLFTHLNPIPPHRPRKCLTRRQNGVAGELNVVTPTTNQALVAYSRPIGCLRQHSVANKTRVPFVEDRAVEPANGHGRNERYQQHAHFTSVMLFILWWCLVAQGTVLSNTVRLPGRDKANSICSTKLSPDVTKQLPTKKTGIEKASADTITAHKRALNKIDVQNMYTKVTFAIGPQFVRHALDDPEPIAHLQRASVHFRTDDRGFSTKVPTPHNVLLRAHEEGLNIRLCTLLYEPGSTLQSRAKTYWNVDVAQTPSSGAEGGWRAYQETRQRQSEAEGADESGGSGGAPTQVSDQRKSLHWVCRRRESNSQTQPLVSSSGGNFPIRLTSEDPANGQRSDGRANLISQVDSGRGPRWESGGGGRSVGGMLRLAGWHSARYSSRAWNVVISRWRVSGISLLPRPSPTGFSLPSSWMKFCKDKSTASPRVEIRSRQTMSFLIHRSGALDRGNSASAYTRQKAVFSERMIFITANPINRRKDERLSSGSALTWLTQRRIQRVSHEEKDIGVTCSLGISKRDKSAQKGRPHVCSSQWNNDASSSINSTVKFSQMPNKNANFADCTLAVRVTAELSSGWGRNKTSVHLIAARSSRPVTLHLRAISCTQTGFPRGAVFRERSEFADSCKTAAAAARNYCCGIQRIDDGAYINPASVQQIARQLKGGPQRPVGSRIIQSHLLATGHRSRRPTGVTLLIGSRKAQRLATLEECEKLAWTDESRHTSGPADHANPVRAPAAGGLYLQQDNAPARDRVIGWTLHGLEVACLVTVVTDLGNTEHFWDAVDRDAAVEFDSRLLLVTCGVHANATSPPSSGRKEFAATRFQAAVCNSAANAWESIGSKRGGGGGQFSCCDWLARRQREPEGRHEGPPVRRHTNLAATLRVMTIQRLHGPWTKTINSSRQSRALGRVTTHFRRREENEVCAHGGPTELRMRTTSCPRPPAAVAHEVRTLREFSENQRARSGQLRDGARTYVRNASRIPHELRRNEAKAVKRTAMR</sequence>
<dbReference type="EMBL" id="JARBHB010000002">
    <property type="protein sequence ID" value="KAJ8891822.1"/>
    <property type="molecule type" value="Genomic_DNA"/>
</dbReference>